<reference evidence="1" key="1">
    <citation type="journal article" date="2011" name="Nat. Biotechnol.">
        <title>Genome sequencing and comparison of two nonhuman primate animal models, the cynomolgus and Chinese rhesus macaques.</title>
        <authorList>
            <person name="Yan G."/>
            <person name="Zhang G."/>
            <person name="Fang X."/>
            <person name="Zhang Y."/>
            <person name="Li C."/>
            <person name="Ling F."/>
            <person name="Cooper D.N."/>
            <person name="Li Q."/>
            <person name="Li Y."/>
            <person name="van Gool A.J."/>
            <person name="Du H."/>
            <person name="Chen J."/>
            <person name="Chen R."/>
            <person name="Zhang P."/>
            <person name="Huang Z."/>
            <person name="Thompson J.R."/>
            <person name="Meng Y."/>
            <person name="Bai Y."/>
            <person name="Wang J."/>
            <person name="Zhuo M."/>
            <person name="Wang T."/>
            <person name="Huang Y."/>
            <person name="Wei L."/>
            <person name="Li J."/>
            <person name="Wang Z."/>
            <person name="Hu H."/>
            <person name="Yang P."/>
            <person name="Le L."/>
            <person name="Stenson P.D."/>
            <person name="Li B."/>
            <person name="Liu X."/>
            <person name="Ball E.V."/>
            <person name="An N."/>
            <person name="Huang Q."/>
            <person name="Zhang Y."/>
            <person name="Fan W."/>
            <person name="Zhang X."/>
            <person name="Li Y."/>
            <person name="Wang W."/>
            <person name="Katze M.G."/>
            <person name="Su B."/>
            <person name="Nielsen R."/>
            <person name="Yang H."/>
            <person name="Wang J."/>
            <person name="Wang X."/>
            <person name="Wang J."/>
        </authorList>
    </citation>
    <scope>NUCLEOTIDE SEQUENCE [LARGE SCALE GENOMIC DNA]</scope>
    <source>
        <strain evidence="1">CE-4</strain>
    </source>
</reference>
<feature type="non-terminal residue" evidence="1">
    <location>
        <position position="34"/>
    </location>
</feature>
<evidence type="ECO:0000313" key="1">
    <source>
        <dbReference type="EMBL" id="EHH64426.1"/>
    </source>
</evidence>
<proteinExistence type="predicted"/>
<sequence length="34" mass="3732">DVPRDPPHLPVDFLAERMLVDPVTCGDTARSALQ</sequence>
<dbReference type="Proteomes" id="UP000009130">
    <property type="component" value="Chromosome 8"/>
</dbReference>
<accession>G7PCT9</accession>
<protein>
    <submittedName>
        <fullName evidence="1">Uncharacterized protein</fullName>
    </submittedName>
</protein>
<name>G7PCT9_MACFA</name>
<dbReference type="AlphaFoldDB" id="G7PCT9"/>
<feature type="non-terminal residue" evidence="1">
    <location>
        <position position="1"/>
    </location>
</feature>
<organism>
    <name type="scientific">Macaca fascicularis</name>
    <name type="common">Crab-eating macaque</name>
    <name type="synonym">Cynomolgus monkey</name>
    <dbReference type="NCBI Taxonomy" id="9541"/>
    <lineage>
        <taxon>Eukaryota</taxon>
        <taxon>Metazoa</taxon>
        <taxon>Chordata</taxon>
        <taxon>Craniata</taxon>
        <taxon>Vertebrata</taxon>
        <taxon>Euteleostomi</taxon>
        <taxon>Mammalia</taxon>
        <taxon>Eutheria</taxon>
        <taxon>Euarchontoglires</taxon>
        <taxon>Primates</taxon>
        <taxon>Haplorrhini</taxon>
        <taxon>Catarrhini</taxon>
        <taxon>Cercopithecidae</taxon>
        <taxon>Cercopithecinae</taxon>
        <taxon>Macaca</taxon>
    </lineage>
</organism>
<dbReference type="EMBL" id="CM001283">
    <property type="protein sequence ID" value="EHH64426.1"/>
    <property type="molecule type" value="Genomic_DNA"/>
</dbReference>
<gene>
    <name evidence="1" type="ORF">EGM_17626</name>
</gene>